<keyword evidence="4" id="KW-1005">Bacterial flagellum biogenesis</keyword>
<comment type="function">
    <text evidence="1">Needed for flagellar regrowth and assembly.</text>
</comment>
<dbReference type="GO" id="GO:0015031">
    <property type="term" value="P:protein transport"/>
    <property type="evidence" value="ECO:0007669"/>
    <property type="project" value="UniProtKB-KW"/>
</dbReference>
<evidence type="ECO:0000256" key="5">
    <source>
        <dbReference type="ARBA" id="ARBA00022927"/>
    </source>
</evidence>
<dbReference type="Proteomes" id="UP000199659">
    <property type="component" value="Unassembled WGS sequence"/>
</dbReference>
<evidence type="ECO:0000256" key="2">
    <source>
        <dbReference type="ARBA" id="ARBA00006602"/>
    </source>
</evidence>
<evidence type="ECO:0000313" key="9">
    <source>
        <dbReference type="EMBL" id="SFR95826.1"/>
    </source>
</evidence>
<keyword evidence="3" id="KW-0813">Transport</keyword>
<keyword evidence="9" id="KW-0282">Flagellum</keyword>
<keyword evidence="9" id="KW-0966">Cell projection</keyword>
<dbReference type="Pfam" id="PF02108">
    <property type="entry name" value="FliH"/>
    <property type="match status" value="1"/>
</dbReference>
<organism evidence="9 10">
    <name type="scientific">Anaeromicropila populeti</name>
    <dbReference type="NCBI Taxonomy" id="37658"/>
    <lineage>
        <taxon>Bacteria</taxon>
        <taxon>Bacillati</taxon>
        <taxon>Bacillota</taxon>
        <taxon>Clostridia</taxon>
        <taxon>Lachnospirales</taxon>
        <taxon>Lachnospiraceae</taxon>
        <taxon>Anaeromicropila</taxon>
    </lineage>
</organism>
<comment type="similarity">
    <text evidence="2">Belongs to the FliH family.</text>
</comment>
<accession>A0A1I6KX79</accession>
<dbReference type="GO" id="GO:0005829">
    <property type="term" value="C:cytosol"/>
    <property type="evidence" value="ECO:0007669"/>
    <property type="project" value="TreeGrafter"/>
</dbReference>
<dbReference type="PANTHER" id="PTHR34982:SF1">
    <property type="entry name" value="FLAGELLAR ASSEMBLY PROTEIN FLIH"/>
    <property type="match status" value="1"/>
</dbReference>
<dbReference type="EMBL" id="FOYZ01000011">
    <property type="protein sequence ID" value="SFR95826.1"/>
    <property type="molecule type" value="Genomic_DNA"/>
</dbReference>
<keyword evidence="9" id="KW-0969">Cilium</keyword>
<reference evidence="9 10" key="1">
    <citation type="submission" date="2016-10" db="EMBL/GenBank/DDBJ databases">
        <authorList>
            <person name="de Groot N.N."/>
        </authorList>
    </citation>
    <scope>NUCLEOTIDE SEQUENCE [LARGE SCALE GENOMIC DNA]</scope>
    <source>
        <strain evidence="9 10">743A</strain>
    </source>
</reference>
<dbReference type="InterPro" id="IPR018035">
    <property type="entry name" value="Flagellar_FliH/T3SS_HrpE"/>
</dbReference>
<protein>
    <submittedName>
        <fullName evidence="9">Flagellar assembly protein FliH</fullName>
    </submittedName>
</protein>
<dbReference type="AlphaFoldDB" id="A0A1I6KX79"/>
<feature type="coiled-coil region" evidence="7">
    <location>
        <begin position="83"/>
        <end position="159"/>
    </location>
</feature>
<evidence type="ECO:0000256" key="1">
    <source>
        <dbReference type="ARBA" id="ARBA00003041"/>
    </source>
</evidence>
<dbReference type="STRING" id="37658.SAMN05661086_02824"/>
<evidence type="ECO:0000256" key="4">
    <source>
        <dbReference type="ARBA" id="ARBA00022795"/>
    </source>
</evidence>
<feature type="domain" description="Flagellar assembly protein FliH/Type III secretion system HrpE" evidence="8">
    <location>
        <begin position="138"/>
        <end position="265"/>
    </location>
</feature>
<name>A0A1I6KX79_9FIRM</name>
<keyword evidence="10" id="KW-1185">Reference proteome</keyword>
<keyword evidence="5" id="KW-0653">Protein transport</keyword>
<sequence length="276" mass="31510">MKLLFPEVEVTRSLSNVIKKNYIFYNESEKMIINSDSRMGSFVPLSLQRIEHDMPENSELEDSPLTEQSIHPEPEQELEGAYLEAAEEIIGSANENAALILEEAQRQAELIKENAYQEAQKAGYENGMSMAKLEIKQLEQELEEKILEVETNYQMELEQLEPKFAELTIQLVQKITGILVEDKQDIITYLIAAGMRNMKGPKKIVVRVSKEDAFIVNQNKNKFAELLEQDVILDVVEDSSLKTNECFIEAEDRIMDVSLPVQLENLSKDLRLLANS</sequence>
<keyword evidence="6" id="KW-1006">Bacterial flagellum protein export</keyword>
<evidence type="ECO:0000313" key="10">
    <source>
        <dbReference type="Proteomes" id="UP000199659"/>
    </source>
</evidence>
<proteinExistence type="inferred from homology"/>
<dbReference type="InterPro" id="IPR051472">
    <property type="entry name" value="T3SS_Stator/FliH"/>
</dbReference>
<dbReference type="PANTHER" id="PTHR34982">
    <property type="entry name" value="YOP PROTEINS TRANSLOCATION PROTEIN L"/>
    <property type="match status" value="1"/>
</dbReference>
<keyword evidence="7" id="KW-0175">Coiled coil</keyword>
<dbReference type="GO" id="GO:0044781">
    <property type="term" value="P:bacterial-type flagellum organization"/>
    <property type="evidence" value="ECO:0007669"/>
    <property type="project" value="UniProtKB-KW"/>
</dbReference>
<evidence type="ECO:0000259" key="8">
    <source>
        <dbReference type="Pfam" id="PF02108"/>
    </source>
</evidence>
<evidence type="ECO:0000256" key="7">
    <source>
        <dbReference type="SAM" id="Coils"/>
    </source>
</evidence>
<evidence type="ECO:0000256" key="3">
    <source>
        <dbReference type="ARBA" id="ARBA00022448"/>
    </source>
</evidence>
<evidence type="ECO:0000256" key="6">
    <source>
        <dbReference type="ARBA" id="ARBA00023225"/>
    </source>
</evidence>
<gene>
    <name evidence="9" type="ORF">SAMN05661086_02824</name>
</gene>